<reference evidence="2" key="1">
    <citation type="submission" date="2024-10" db="EMBL/GenBank/DDBJ databases">
        <authorList>
            <person name="Ryan C."/>
        </authorList>
    </citation>
    <scope>NUCLEOTIDE SEQUENCE [LARGE SCALE GENOMIC DNA]</scope>
</reference>
<dbReference type="PANTHER" id="PTHR33075:SF9">
    <property type="entry name" value="DUF4283 DOMAIN-CONTAINING PROTEIN"/>
    <property type="match status" value="1"/>
</dbReference>
<proteinExistence type="predicted"/>
<organism evidence="2 3">
    <name type="scientific">Urochloa decumbens</name>
    <dbReference type="NCBI Taxonomy" id="240449"/>
    <lineage>
        <taxon>Eukaryota</taxon>
        <taxon>Viridiplantae</taxon>
        <taxon>Streptophyta</taxon>
        <taxon>Embryophyta</taxon>
        <taxon>Tracheophyta</taxon>
        <taxon>Spermatophyta</taxon>
        <taxon>Magnoliopsida</taxon>
        <taxon>Liliopsida</taxon>
        <taxon>Poales</taxon>
        <taxon>Poaceae</taxon>
        <taxon>PACMAD clade</taxon>
        <taxon>Panicoideae</taxon>
        <taxon>Panicodae</taxon>
        <taxon>Paniceae</taxon>
        <taxon>Melinidinae</taxon>
        <taxon>Urochloa</taxon>
    </lineage>
</organism>
<name>A0ABC9AXH1_9POAL</name>
<keyword evidence="3" id="KW-1185">Reference proteome</keyword>
<evidence type="ECO:0000313" key="3">
    <source>
        <dbReference type="Proteomes" id="UP001497457"/>
    </source>
</evidence>
<dbReference type="PANTHER" id="PTHR33075">
    <property type="entry name" value="OS02G0499800 PROTEIN"/>
    <property type="match status" value="1"/>
</dbReference>
<feature type="region of interest" description="Disordered" evidence="1">
    <location>
        <begin position="238"/>
        <end position="275"/>
    </location>
</feature>
<feature type="region of interest" description="Disordered" evidence="1">
    <location>
        <begin position="360"/>
        <end position="402"/>
    </location>
</feature>
<feature type="compositionally biased region" description="Basic and acidic residues" evidence="1">
    <location>
        <begin position="249"/>
        <end position="258"/>
    </location>
</feature>
<dbReference type="Proteomes" id="UP001497457">
    <property type="component" value="Chromosome 23rd"/>
</dbReference>
<evidence type="ECO:0000256" key="1">
    <source>
        <dbReference type="SAM" id="MobiDB-lite"/>
    </source>
</evidence>
<gene>
    <name evidence="2" type="ORF">URODEC1_LOCUS59240</name>
</gene>
<dbReference type="AlphaFoldDB" id="A0ABC9AXH1"/>
<sequence>MPQAAQDNAIPIGLLPQPNPEEPLLAMNDFMQADANHNLDLNQPPEEDLGGVEEDLNLAADNWEAEQGVQEEVFYEGEPSDDSAEQPVINLDLNEENNVEVFIPMDNGAPRQMIPDEVQEHELMNNLGGVAHDEDPFNQDMQIGMQHAAAVRAWAQHLAPGLGAPSVNVPKPWADFFTALLLNPGNFTWAKSLLSSPAWEHFQQPYLPSVQFALPEKCPKGSTSECLDKVPFSMTEMQFEEADPTTPSKADKGKEIMRKKSSPCTPPDQRGSRIFPSTGPWSKALLAQAAKTKSFAALVDSDLRRSERKEEQHKGFKHGTCLNKDCLGCASKPPTVPPSVIRNLGVSFCKVDPSKLTEEALGMKRKASAPGGKKPTVKKTPKEPDNDDTSKTKKINKKQPKK</sequence>
<dbReference type="EMBL" id="OZ075133">
    <property type="protein sequence ID" value="CAL4988404.1"/>
    <property type="molecule type" value="Genomic_DNA"/>
</dbReference>
<protein>
    <submittedName>
        <fullName evidence="2">Uncharacterized protein</fullName>
    </submittedName>
</protein>
<evidence type="ECO:0000313" key="2">
    <source>
        <dbReference type="EMBL" id="CAL4988404.1"/>
    </source>
</evidence>
<feature type="compositionally biased region" description="Basic and acidic residues" evidence="1">
    <location>
        <begin position="380"/>
        <end position="391"/>
    </location>
</feature>
<feature type="compositionally biased region" description="Basic residues" evidence="1">
    <location>
        <begin position="392"/>
        <end position="402"/>
    </location>
</feature>
<accession>A0ABC9AXH1</accession>